<dbReference type="Proteomes" id="UP000438288">
    <property type="component" value="Unassembled WGS sequence"/>
</dbReference>
<organism evidence="1 2">
    <name type="scientific">Bacteroides xylanisolvens</name>
    <dbReference type="NCBI Taxonomy" id="371601"/>
    <lineage>
        <taxon>Bacteria</taxon>
        <taxon>Pseudomonadati</taxon>
        <taxon>Bacteroidota</taxon>
        <taxon>Bacteroidia</taxon>
        <taxon>Bacteroidales</taxon>
        <taxon>Bacteroidaceae</taxon>
        <taxon>Bacteroides</taxon>
    </lineage>
</organism>
<proteinExistence type="predicted"/>
<dbReference type="EMBL" id="WDCP01000003">
    <property type="protein sequence ID" value="KAB6341520.1"/>
    <property type="molecule type" value="Genomic_DNA"/>
</dbReference>
<dbReference type="InterPro" id="IPR045384">
    <property type="entry name" value="DUF6527"/>
</dbReference>
<dbReference type="RefSeq" id="WP_032530954.1">
    <property type="nucleotide sequence ID" value="NZ_JABFCE010000004.1"/>
</dbReference>
<gene>
    <name evidence="1" type="ORF">GAZ43_02945</name>
</gene>
<evidence type="ECO:0000313" key="1">
    <source>
        <dbReference type="EMBL" id="KAB6341520.1"/>
    </source>
</evidence>
<evidence type="ECO:0008006" key="3">
    <source>
        <dbReference type="Google" id="ProtNLM"/>
    </source>
</evidence>
<name>A0A7J5QGL5_9BACE</name>
<sequence>MAKFIKCEEHGWKGVYLFQCPGCGCAHYVNTIKGEMGNPCWHFNGDVDNPTVSPSILVRYPTAEKMNICHSFVRNGKIEFLSDCTHELAGKTVELENW</sequence>
<reference evidence="1 2" key="1">
    <citation type="journal article" date="2019" name="Nat. Med.">
        <title>A library of human gut bacterial isolates paired with longitudinal multiomics data enables mechanistic microbiome research.</title>
        <authorList>
            <person name="Poyet M."/>
            <person name="Groussin M."/>
            <person name="Gibbons S.M."/>
            <person name="Avila-Pacheco J."/>
            <person name="Jiang X."/>
            <person name="Kearney S.M."/>
            <person name="Perrotta A.R."/>
            <person name="Berdy B."/>
            <person name="Zhao S."/>
            <person name="Lieberman T.D."/>
            <person name="Swanson P.K."/>
            <person name="Smith M."/>
            <person name="Roesemann S."/>
            <person name="Alexander J.E."/>
            <person name="Rich S.A."/>
            <person name="Livny J."/>
            <person name="Vlamakis H."/>
            <person name="Clish C."/>
            <person name="Bullock K."/>
            <person name="Deik A."/>
            <person name="Scott J."/>
            <person name="Pierce K.A."/>
            <person name="Xavier R.J."/>
            <person name="Alm E.J."/>
        </authorList>
    </citation>
    <scope>NUCLEOTIDE SEQUENCE [LARGE SCALE GENOMIC DNA]</scope>
    <source>
        <strain evidence="1 2">BIOML-A16</strain>
    </source>
</reference>
<evidence type="ECO:0000313" key="2">
    <source>
        <dbReference type="Proteomes" id="UP000438288"/>
    </source>
</evidence>
<accession>A0A7J5QGL5</accession>
<dbReference type="AlphaFoldDB" id="A0A7J5QGL5"/>
<protein>
    <recommendedName>
        <fullName evidence="3">Ammonia monooxygenase</fullName>
    </recommendedName>
</protein>
<dbReference type="Pfam" id="PF20137">
    <property type="entry name" value="BubE"/>
    <property type="match status" value="1"/>
</dbReference>
<comment type="caution">
    <text evidence="1">The sequence shown here is derived from an EMBL/GenBank/DDBJ whole genome shotgun (WGS) entry which is preliminary data.</text>
</comment>